<protein>
    <submittedName>
        <fullName evidence="5">GNAT family N-acetyltransferase</fullName>
    </submittedName>
</protein>
<gene>
    <name evidence="5" type="ORF">ITX44_34465</name>
</gene>
<evidence type="ECO:0000313" key="5">
    <source>
        <dbReference type="EMBL" id="MBM9509569.1"/>
    </source>
</evidence>
<feature type="domain" description="N-acetyltransferase" evidence="3">
    <location>
        <begin position="305"/>
        <end position="452"/>
    </location>
</feature>
<dbReference type="InterPro" id="IPR000182">
    <property type="entry name" value="GNAT_dom"/>
</dbReference>
<dbReference type="RefSeq" id="WP_205362820.1">
    <property type="nucleotide sequence ID" value="NZ_JADKYB010000026.1"/>
</dbReference>
<comment type="caution">
    <text evidence="5">The sequence shown here is derived from an EMBL/GenBank/DDBJ whole genome shotgun (WGS) entry which is preliminary data.</text>
</comment>
<dbReference type="InterPro" id="IPR016181">
    <property type="entry name" value="Acyl_CoA_acyltransferase"/>
</dbReference>
<sequence>MPHSTTDRAATRHRHWGRELVEVAALFAAMATADFVAQLVNHGPDGRVLLITSAVALLAAAAFHVWWSHRPSGPGTAHQAVPGPEREQEQERDEEQEPREELATTLWRMRTTVRDTPGSLGAVCTALARSRVDVVTLQTHPLAEGTVDEFLLRAPQALPAAALVLTVSEAGGTDTWIERADAHDLVDAPTRMLALATRTALDPAELPLALRQLFGRCTIRSTPAGTGPEAAGTSGEDGGDADSPAPTVMRLRDPSGGTITVTRDHLPFTPTEFARARALVELDARLGVRMPAGRHVLTLPEGERITVRRAGPEDEEAALAMHRRCSPATLALRYHGPVADADRYLPHLLSPRLGQSLAVETASGRLVALGHLLWDGDESEAALIVEDQWQRRGIGVALLRKLVELAVAAGRDSVYVVTRSGNTGMVAAMRELGLPLDYQVEDGTLVITASLPSAGGPLSAGDTEPAIAELPWIPSRN</sequence>
<feature type="region of interest" description="Disordered" evidence="1">
    <location>
        <begin position="72"/>
        <end position="101"/>
    </location>
</feature>
<dbReference type="SUPFAM" id="SSF55729">
    <property type="entry name" value="Acyl-CoA N-acyltransferases (Nat)"/>
    <property type="match status" value="1"/>
</dbReference>
<reference evidence="5 6" key="1">
    <citation type="submission" date="2021-01" db="EMBL/GenBank/DDBJ databases">
        <title>Streptomyces acididurans sp. nov., isolated from a peat swamp forest soil.</title>
        <authorList>
            <person name="Chantavorakit T."/>
            <person name="Duangmal K."/>
        </authorList>
    </citation>
    <scope>NUCLEOTIDE SEQUENCE [LARGE SCALE GENOMIC DNA]</scope>
    <source>
        <strain evidence="5 6">KK5PA1</strain>
    </source>
</reference>
<feature type="region of interest" description="Disordered" evidence="1">
    <location>
        <begin position="221"/>
        <end position="245"/>
    </location>
</feature>
<accession>A0ABS2U1V6</accession>
<evidence type="ECO:0000259" key="3">
    <source>
        <dbReference type="PROSITE" id="PS51186"/>
    </source>
</evidence>
<dbReference type="Proteomes" id="UP000749040">
    <property type="component" value="Unassembled WGS sequence"/>
</dbReference>
<evidence type="ECO:0000313" key="6">
    <source>
        <dbReference type="Proteomes" id="UP000749040"/>
    </source>
</evidence>
<evidence type="ECO:0000259" key="4">
    <source>
        <dbReference type="PROSITE" id="PS51671"/>
    </source>
</evidence>
<keyword evidence="2" id="KW-0812">Transmembrane</keyword>
<organism evidence="5 6">
    <name type="scientific">Actinacidiphila acididurans</name>
    <dbReference type="NCBI Taxonomy" id="2784346"/>
    <lineage>
        <taxon>Bacteria</taxon>
        <taxon>Bacillati</taxon>
        <taxon>Actinomycetota</taxon>
        <taxon>Actinomycetes</taxon>
        <taxon>Kitasatosporales</taxon>
        <taxon>Streptomycetaceae</taxon>
        <taxon>Actinacidiphila</taxon>
    </lineage>
</organism>
<dbReference type="PROSITE" id="PS51671">
    <property type="entry name" value="ACT"/>
    <property type="match status" value="1"/>
</dbReference>
<keyword evidence="2" id="KW-1133">Transmembrane helix</keyword>
<feature type="transmembrane region" description="Helical" evidence="2">
    <location>
        <begin position="46"/>
        <end position="67"/>
    </location>
</feature>
<dbReference type="EMBL" id="JADKYB010000026">
    <property type="protein sequence ID" value="MBM9509569.1"/>
    <property type="molecule type" value="Genomic_DNA"/>
</dbReference>
<dbReference type="CDD" id="cd02116">
    <property type="entry name" value="ACT"/>
    <property type="match status" value="1"/>
</dbReference>
<evidence type="ECO:0000256" key="1">
    <source>
        <dbReference type="SAM" id="MobiDB-lite"/>
    </source>
</evidence>
<dbReference type="CDD" id="cd04301">
    <property type="entry name" value="NAT_SF"/>
    <property type="match status" value="1"/>
</dbReference>
<keyword evidence="2" id="KW-0472">Membrane</keyword>
<evidence type="ECO:0000256" key="2">
    <source>
        <dbReference type="SAM" id="Phobius"/>
    </source>
</evidence>
<proteinExistence type="predicted"/>
<name>A0ABS2U1V6_9ACTN</name>
<dbReference type="Pfam" id="PF00583">
    <property type="entry name" value="Acetyltransf_1"/>
    <property type="match status" value="1"/>
</dbReference>
<dbReference type="PROSITE" id="PS51186">
    <property type="entry name" value="GNAT"/>
    <property type="match status" value="1"/>
</dbReference>
<keyword evidence="6" id="KW-1185">Reference proteome</keyword>
<feature type="domain" description="ACT" evidence="4">
    <location>
        <begin position="108"/>
        <end position="182"/>
    </location>
</feature>
<dbReference type="InterPro" id="IPR002912">
    <property type="entry name" value="ACT_dom"/>
</dbReference>
<dbReference type="Gene3D" id="3.40.630.30">
    <property type="match status" value="1"/>
</dbReference>